<feature type="compositionally biased region" description="Polar residues" evidence="2">
    <location>
        <begin position="1"/>
        <end position="11"/>
    </location>
</feature>
<dbReference type="EMBL" id="JACNJD010000198">
    <property type="protein sequence ID" value="MBC8177219.1"/>
    <property type="molecule type" value="Genomic_DNA"/>
</dbReference>
<reference evidence="3 4" key="1">
    <citation type="submission" date="2020-08" db="EMBL/GenBank/DDBJ databases">
        <title>Bridging the membrane lipid divide: bacteria of the FCB group superphylum have the potential to synthesize archaeal ether lipids.</title>
        <authorList>
            <person name="Villanueva L."/>
            <person name="Von Meijenfeldt F.A.B."/>
            <person name="Westbye A.B."/>
            <person name="Yadav S."/>
            <person name="Hopmans E.C."/>
            <person name="Dutilh B.E."/>
            <person name="Sinninghe Damste J.S."/>
        </authorList>
    </citation>
    <scope>NUCLEOTIDE SEQUENCE [LARGE SCALE GENOMIC DNA]</scope>
    <source>
        <strain evidence="3">NIOZ-UU27</strain>
    </source>
</reference>
<protein>
    <submittedName>
        <fullName evidence="3">Uncharacterized protein</fullName>
    </submittedName>
</protein>
<dbReference type="Proteomes" id="UP000650524">
    <property type="component" value="Unassembled WGS sequence"/>
</dbReference>
<feature type="coiled-coil region" evidence="1">
    <location>
        <begin position="126"/>
        <end position="153"/>
    </location>
</feature>
<proteinExistence type="predicted"/>
<evidence type="ECO:0000313" key="3">
    <source>
        <dbReference type="EMBL" id="MBC8177219.1"/>
    </source>
</evidence>
<name>A0A8J6T7H7_9DELT</name>
<keyword evidence="1" id="KW-0175">Coiled coil</keyword>
<dbReference type="AlphaFoldDB" id="A0A8J6T7H7"/>
<accession>A0A8J6T7H7</accession>
<evidence type="ECO:0000256" key="1">
    <source>
        <dbReference type="SAM" id="Coils"/>
    </source>
</evidence>
<sequence>MQKNESPTLETQIVAVKKVSPKPKDSPGPLTAKQSEKRQTVLVESMEELNTQEAALEAEIASIREEHQRLNKSLRDMALDRKKDILEIRKDNPGISAKGLTDKILQHRKAKTTQLIENVMSLKDAMEVLSQQKTEVTLEIRRAAAEIKDLEVNEQVRVVGDAFGVWLESFKKAEQLFDDLKESVRVVDAPRFEQRFPALGFPKSYPPVFDSFINQSNLNSLNMNQLSLMLADLGNAYGEVLLEKKMNRQDDVPLQREEFLPKSSFGRV</sequence>
<feature type="region of interest" description="Disordered" evidence="2">
    <location>
        <begin position="1"/>
        <end position="37"/>
    </location>
</feature>
<comment type="caution">
    <text evidence="3">The sequence shown here is derived from an EMBL/GenBank/DDBJ whole genome shotgun (WGS) entry which is preliminary data.</text>
</comment>
<evidence type="ECO:0000256" key="2">
    <source>
        <dbReference type="SAM" id="MobiDB-lite"/>
    </source>
</evidence>
<organism evidence="3 4">
    <name type="scientific">Candidatus Desulfacyla euxinica</name>
    <dbReference type="NCBI Taxonomy" id="2841693"/>
    <lineage>
        <taxon>Bacteria</taxon>
        <taxon>Deltaproteobacteria</taxon>
        <taxon>Candidatus Desulfacyla</taxon>
    </lineage>
</organism>
<evidence type="ECO:0000313" key="4">
    <source>
        <dbReference type="Proteomes" id="UP000650524"/>
    </source>
</evidence>
<gene>
    <name evidence="3" type="ORF">H8E19_07415</name>
</gene>
<feature type="coiled-coil region" evidence="1">
    <location>
        <begin position="46"/>
        <end position="73"/>
    </location>
</feature>